<evidence type="ECO:0000313" key="6">
    <source>
        <dbReference type="EMBL" id="MFB8893568.1"/>
    </source>
</evidence>
<evidence type="ECO:0000313" key="7">
    <source>
        <dbReference type="Proteomes" id="UP001589643"/>
    </source>
</evidence>
<gene>
    <name evidence="6" type="ORF">AB7P39_12025</name>
</gene>
<comment type="similarity">
    <text evidence="1">Belongs to the 'phage' integrase family.</text>
</comment>
<keyword evidence="7" id="KW-1185">Reference proteome</keyword>
<dbReference type="Proteomes" id="UP001589643">
    <property type="component" value="Unassembled WGS sequence"/>
</dbReference>
<evidence type="ECO:0000259" key="5">
    <source>
        <dbReference type="PROSITE" id="PS51898"/>
    </source>
</evidence>
<name>A0ABV5EUC7_9MICO</name>
<dbReference type="EMBL" id="JBHLHV010000002">
    <property type="protein sequence ID" value="MFB8893568.1"/>
    <property type="molecule type" value="Genomic_DNA"/>
</dbReference>
<dbReference type="Gene3D" id="1.10.443.10">
    <property type="entry name" value="Intergrase catalytic core"/>
    <property type="match status" value="1"/>
</dbReference>
<keyword evidence="3" id="KW-0238">DNA-binding</keyword>
<dbReference type="PROSITE" id="PS51898">
    <property type="entry name" value="TYR_RECOMBINASE"/>
    <property type="match status" value="1"/>
</dbReference>
<comment type="caution">
    <text evidence="6">The sequence shown here is derived from an EMBL/GenBank/DDBJ whole genome shotgun (WGS) entry which is preliminary data.</text>
</comment>
<dbReference type="PANTHER" id="PTHR30629">
    <property type="entry name" value="PROPHAGE INTEGRASE"/>
    <property type="match status" value="1"/>
</dbReference>
<dbReference type="Pfam" id="PF00589">
    <property type="entry name" value="Phage_integrase"/>
    <property type="match status" value="1"/>
</dbReference>
<dbReference type="InterPro" id="IPR050808">
    <property type="entry name" value="Phage_Integrase"/>
</dbReference>
<dbReference type="InterPro" id="IPR010998">
    <property type="entry name" value="Integrase_recombinase_N"/>
</dbReference>
<evidence type="ECO:0000256" key="3">
    <source>
        <dbReference type="ARBA" id="ARBA00023125"/>
    </source>
</evidence>
<accession>A0ABV5EUC7</accession>
<dbReference type="CDD" id="cd01189">
    <property type="entry name" value="INT_ICEBs1_C_like"/>
    <property type="match status" value="1"/>
</dbReference>
<keyword evidence="2" id="KW-0229">DNA integration</keyword>
<dbReference type="PANTHER" id="PTHR30629:SF2">
    <property type="entry name" value="PROPHAGE INTEGRASE INTS-RELATED"/>
    <property type="match status" value="1"/>
</dbReference>
<sequence>MRQVERFAPSEAKAKMALRQALTSMQEAAAVEVKRETRIRDLGERFLTAKAGRAPRTVETYTRSVRKIIVPRIGDLAVSEATPERLQRFIDLVASENGPGEAKKARAVLSGMLGLATRSDALRTNPVRELAAIESRGTGATAVPLGALPALLEKVRQDEQLRAQDMVDLIEFVAGTGVRISEALGLDWPDVDLDAGAVTIRKSKTEAGERTIVVPGAVADMLRRRGRVSNATFVFPTPLGKRRDRHNTSAIWADARERLSLGPYTFHSFRKTVATALDQAGLTPRDIAEYLGHADPSLTMSVYMSKTVGGSRAADALDSVLKN</sequence>
<evidence type="ECO:0000256" key="4">
    <source>
        <dbReference type="ARBA" id="ARBA00023172"/>
    </source>
</evidence>
<feature type="domain" description="Tyr recombinase" evidence="5">
    <location>
        <begin position="138"/>
        <end position="318"/>
    </location>
</feature>
<dbReference type="RefSeq" id="WP_378719239.1">
    <property type="nucleotide sequence ID" value="NZ_JBHLHV010000002.1"/>
</dbReference>
<reference evidence="6 7" key="1">
    <citation type="submission" date="2024-08" db="EMBL/GenBank/DDBJ databases">
        <title>Heavy metals resistant antinobacteria isolated from wastewater.</title>
        <authorList>
            <person name="Roman Ponce B."/>
            <person name="Blanco Mercado M.A."/>
            <person name="Avila Aldana I.N."/>
            <person name="Morales Arrieta S."/>
        </authorList>
    </citation>
    <scope>NUCLEOTIDE SEQUENCE [LARGE SCALE GENOMIC DNA]</scope>
    <source>
        <strain evidence="7">sma-1</strain>
    </source>
</reference>
<organism evidence="6 7">
    <name type="scientific">Microbacterium plantarum</name>
    <dbReference type="NCBI Taxonomy" id="1816425"/>
    <lineage>
        <taxon>Bacteria</taxon>
        <taxon>Bacillati</taxon>
        <taxon>Actinomycetota</taxon>
        <taxon>Actinomycetes</taxon>
        <taxon>Micrococcales</taxon>
        <taxon>Microbacteriaceae</taxon>
        <taxon>Microbacterium</taxon>
    </lineage>
</organism>
<protein>
    <submittedName>
        <fullName evidence="6">Tyrosine-type recombinase/integrase</fullName>
    </submittedName>
</protein>
<dbReference type="SUPFAM" id="SSF56349">
    <property type="entry name" value="DNA breaking-rejoining enzymes"/>
    <property type="match status" value="1"/>
</dbReference>
<dbReference type="InterPro" id="IPR013762">
    <property type="entry name" value="Integrase-like_cat_sf"/>
</dbReference>
<dbReference type="InterPro" id="IPR002104">
    <property type="entry name" value="Integrase_catalytic"/>
</dbReference>
<proteinExistence type="inferred from homology"/>
<evidence type="ECO:0000256" key="1">
    <source>
        <dbReference type="ARBA" id="ARBA00008857"/>
    </source>
</evidence>
<keyword evidence="4" id="KW-0233">DNA recombination</keyword>
<evidence type="ECO:0000256" key="2">
    <source>
        <dbReference type="ARBA" id="ARBA00022908"/>
    </source>
</evidence>
<dbReference type="Gene3D" id="1.10.150.130">
    <property type="match status" value="1"/>
</dbReference>
<dbReference type="InterPro" id="IPR011010">
    <property type="entry name" value="DNA_brk_join_enz"/>
</dbReference>